<dbReference type="PRINTS" id="PR00480">
    <property type="entry name" value="ASTACIN"/>
</dbReference>
<keyword evidence="11" id="KW-1185">Reference proteome</keyword>
<dbReference type="EC" id="3.4.24.-" evidence="7"/>
<dbReference type="EMBL" id="CAJPEX010001404">
    <property type="protein sequence ID" value="CAG0919061.1"/>
    <property type="molecule type" value="Genomic_DNA"/>
</dbReference>
<comment type="cofactor">
    <cofactor evidence="7">
        <name>Zn(2+)</name>
        <dbReference type="ChEBI" id="CHEBI:29105"/>
    </cofactor>
    <text evidence="7">Binds 1 zinc ion per subunit.</text>
</comment>
<dbReference type="SUPFAM" id="SSF55486">
    <property type="entry name" value="Metalloproteases ('zincins'), catalytic domain"/>
    <property type="match status" value="1"/>
</dbReference>
<evidence type="ECO:0000313" key="11">
    <source>
        <dbReference type="Proteomes" id="UP000678499"/>
    </source>
</evidence>
<protein>
    <recommendedName>
        <fullName evidence="7">Metalloendopeptidase</fullName>
        <ecNumber evidence="7">3.4.24.-</ecNumber>
    </recommendedName>
</protein>
<evidence type="ECO:0000256" key="7">
    <source>
        <dbReference type="RuleBase" id="RU361183"/>
    </source>
</evidence>
<dbReference type="PROSITE" id="PS51864">
    <property type="entry name" value="ASTACIN"/>
    <property type="match status" value="1"/>
</dbReference>
<evidence type="ECO:0000256" key="6">
    <source>
        <dbReference type="PROSITE-ProRule" id="PRU01211"/>
    </source>
</evidence>
<reference evidence="10" key="1">
    <citation type="submission" date="2020-11" db="EMBL/GenBank/DDBJ databases">
        <authorList>
            <person name="Tran Van P."/>
        </authorList>
    </citation>
    <scope>NUCLEOTIDE SEQUENCE</scope>
</reference>
<dbReference type="OrthoDB" id="5945790at2759"/>
<name>A0A7R9BQT8_9CRUS</name>
<evidence type="ECO:0000256" key="5">
    <source>
        <dbReference type="ARBA" id="ARBA00023049"/>
    </source>
</evidence>
<dbReference type="GO" id="GO:0006508">
    <property type="term" value="P:proteolysis"/>
    <property type="evidence" value="ECO:0007669"/>
    <property type="project" value="UniProtKB-KW"/>
</dbReference>
<keyword evidence="4 7" id="KW-0862">Zinc</keyword>
<keyword evidence="5 7" id="KW-0482">Metalloprotease</keyword>
<dbReference type="Pfam" id="PF01400">
    <property type="entry name" value="Astacin"/>
    <property type="match status" value="1"/>
</dbReference>
<evidence type="ECO:0000256" key="3">
    <source>
        <dbReference type="ARBA" id="ARBA00022801"/>
    </source>
</evidence>
<feature type="region of interest" description="Disordered" evidence="8">
    <location>
        <begin position="114"/>
        <end position="135"/>
    </location>
</feature>
<dbReference type="AlphaFoldDB" id="A0A7R9BQT8"/>
<feature type="domain" description="Peptidase M12A" evidence="9">
    <location>
        <begin position="1"/>
        <end position="102"/>
    </location>
</feature>
<dbReference type="GO" id="GO:0004222">
    <property type="term" value="F:metalloendopeptidase activity"/>
    <property type="evidence" value="ECO:0007669"/>
    <property type="project" value="UniProtKB-UniRule"/>
</dbReference>
<keyword evidence="1 7" id="KW-0645">Protease</keyword>
<accession>A0A7R9BQT8</accession>
<dbReference type="PANTHER" id="PTHR10127">
    <property type="entry name" value="DISCOIDIN, CUB, EGF, LAMININ , AND ZINC METALLOPROTEASE DOMAIN CONTAINING"/>
    <property type="match status" value="1"/>
</dbReference>
<evidence type="ECO:0000256" key="1">
    <source>
        <dbReference type="ARBA" id="ARBA00022670"/>
    </source>
</evidence>
<evidence type="ECO:0000259" key="9">
    <source>
        <dbReference type="PROSITE" id="PS51864"/>
    </source>
</evidence>
<proteinExistence type="predicted"/>
<evidence type="ECO:0000256" key="4">
    <source>
        <dbReference type="ARBA" id="ARBA00022833"/>
    </source>
</evidence>
<dbReference type="InterPro" id="IPR024079">
    <property type="entry name" value="MetalloPept_cat_dom_sf"/>
</dbReference>
<dbReference type="EMBL" id="OA883441">
    <property type="protein sequence ID" value="CAD7278909.1"/>
    <property type="molecule type" value="Genomic_DNA"/>
</dbReference>
<dbReference type="InterPro" id="IPR001506">
    <property type="entry name" value="Peptidase_M12A"/>
</dbReference>
<evidence type="ECO:0000313" key="10">
    <source>
        <dbReference type="EMBL" id="CAD7278909.1"/>
    </source>
</evidence>
<evidence type="ECO:0000256" key="2">
    <source>
        <dbReference type="ARBA" id="ARBA00022723"/>
    </source>
</evidence>
<organism evidence="10">
    <name type="scientific">Notodromas monacha</name>
    <dbReference type="NCBI Taxonomy" id="399045"/>
    <lineage>
        <taxon>Eukaryota</taxon>
        <taxon>Metazoa</taxon>
        <taxon>Ecdysozoa</taxon>
        <taxon>Arthropoda</taxon>
        <taxon>Crustacea</taxon>
        <taxon>Oligostraca</taxon>
        <taxon>Ostracoda</taxon>
        <taxon>Podocopa</taxon>
        <taxon>Podocopida</taxon>
        <taxon>Cypridocopina</taxon>
        <taxon>Cypridoidea</taxon>
        <taxon>Cyprididae</taxon>
        <taxon>Notodromas</taxon>
    </lineage>
</organism>
<comment type="caution">
    <text evidence="6">Lacks conserved residue(s) required for the propagation of feature annotation.</text>
</comment>
<evidence type="ECO:0000256" key="8">
    <source>
        <dbReference type="SAM" id="MobiDB-lite"/>
    </source>
</evidence>
<dbReference type="GO" id="GO:0046872">
    <property type="term" value="F:metal ion binding"/>
    <property type="evidence" value="ECO:0007669"/>
    <property type="project" value="UniProtKB-KW"/>
</dbReference>
<keyword evidence="3 7" id="KW-0378">Hydrolase</keyword>
<sequence length="224" mass="26471">MHSLGFDHEQCRTDRDEFVNINWNNISRGYEDQFAMRNCLAEFLPYDYHSVMHYNAAAFAIDPGIPTIIPRDKTAIRRIGQRVKISKTDCFKINTIYTTRGPDKEARMRKVHKSTNEHHHNIKSHHVSESSNNNVSDDSVKTFYPPLSKANFDLRKGRLWDYTGQENIKHDKKVFKEALRLQRMTEHKQKKTGHKILTNWIRQRCLKRWSTPSLPNSYFPVTKR</sequence>
<dbReference type="Gene3D" id="3.40.390.10">
    <property type="entry name" value="Collagenase (Catalytic Domain)"/>
    <property type="match status" value="1"/>
</dbReference>
<dbReference type="Proteomes" id="UP000678499">
    <property type="component" value="Unassembled WGS sequence"/>
</dbReference>
<dbReference type="PANTHER" id="PTHR10127:SF780">
    <property type="entry name" value="METALLOENDOPEPTIDASE"/>
    <property type="match status" value="1"/>
</dbReference>
<keyword evidence="2 7" id="KW-0479">Metal-binding</keyword>
<gene>
    <name evidence="10" type="ORF">NMOB1V02_LOCUS6603</name>
</gene>